<organism evidence="1">
    <name type="scientific">Trepomonas sp. PC1</name>
    <dbReference type="NCBI Taxonomy" id="1076344"/>
    <lineage>
        <taxon>Eukaryota</taxon>
        <taxon>Metamonada</taxon>
        <taxon>Diplomonadida</taxon>
        <taxon>Hexamitidae</taxon>
        <taxon>Hexamitinae</taxon>
        <taxon>Trepomonas</taxon>
    </lineage>
</organism>
<name>A0A146K3H2_9EUKA</name>
<dbReference type="AlphaFoldDB" id="A0A146K3H2"/>
<sequence length="164" mass="19165">IGDQSIRQQFTDIYRHLAYDLPVLMAVNSLKSGADLSTAKNKFGTASVKVNDKAIEQIVQRAQQFQDNYKRSFPFNKFIWRLKKQLSIAEKKTIKDQSQVFHDFCIQKCDPKKPEQREHATLTAMVVAERKEIQWQFWSKSEFSINIEEFKDVNNYCDTIVPTP</sequence>
<dbReference type="EMBL" id="GDID01005173">
    <property type="protein sequence ID" value="JAP91433.1"/>
    <property type="molecule type" value="Transcribed_RNA"/>
</dbReference>
<evidence type="ECO:0000313" key="1">
    <source>
        <dbReference type="EMBL" id="JAP91433.1"/>
    </source>
</evidence>
<accession>A0A146K3H2</accession>
<reference evidence="1" key="1">
    <citation type="submission" date="2015-07" db="EMBL/GenBank/DDBJ databases">
        <title>Adaptation to a free-living lifestyle via gene acquisitions in the diplomonad Trepomonas sp. PC1.</title>
        <authorList>
            <person name="Xu F."/>
            <person name="Jerlstrom-Hultqvist J."/>
            <person name="Kolisko M."/>
            <person name="Simpson A.G.B."/>
            <person name="Roger A.J."/>
            <person name="Svard S.G."/>
            <person name="Andersson J.O."/>
        </authorList>
    </citation>
    <scope>NUCLEOTIDE SEQUENCE</scope>
    <source>
        <strain evidence="1">PC1</strain>
    </source>
</reference>
<feature type="non-terminal residue" evidence="1">
    <location>
        <position position="164"/>
    </location>
</feature>
<proteinExistence type="predicted"/>
<protein>
    <submittedName>
        <fullName evidence="1">Dynein heavy chain</fullName>
    </submittedName>
</protein>
<feature type="non-terminal residue" evidence="1">
    <location>
        <position position="1"/>
    </location>
</feature>
<gene>
    <name evidence="1" type="ORF">TPC1_16965</name>
</gene>